<dbReference type="AlphaFoldDB" id="A0A1Y0I7Y1"/>
<evidence type="ECO:0000256" key="11">
    <source>
        <dbReference type="PROSITE-ProRule" id="PRU00278"/>
    </source>
</evidence>
<keyword evidence="15" id="KW-1185">Reference proteome</keyword>
<dbReference type="OrthoDB" id="9812372at2"/>
<protein>
    <recommendedName>
        <fullName evidence="9">Periplasmic chaperone PpiD</fullName>
    </recommendedName>
    <alternativeName>
        <fullName evidence="10">Periplasmic folding chaperone</fullName>
    </alternativeName>
</protein>
<dbReference type="PROSITE" id="PS50198">
    <property type="entry name" value="PPIC_PPIASE_2"/>
    <property type="match status" value="1"/>
</dbReference>
<keyword evidence="6 12" id="KW-0472">Membrane</keyword>
<proteinExistence type="inferred from homology"/>
<dbReference type="PANTHER" id="PTHR47529">
    <property type="entry name" value="PEPTIDYL-PROLYL CIS-TRANS ISOMERASE D"/>
    <property type="match status" value="1"/>
</dbReference>
<evidence type="ECO:0000256" key="9">
    <source>
        <dbReference type="ARBA" id="ARBA00040743"/>
    </source>
</evidence>
<evidence type="ECO:0000256" key="8">
    <source>
        <dbReference type="ARBA" id="ARBA00038408"/>
    </source>
</evidence>
<dbReference type="Gene3D" id="3.10.50.40">
    <property type="match status" value="1"/>
</dbReference>
<dbReference type="InterPro" id="IPR027304">
    <property type="entry name" value="Trigger_fact/SurA_dom_sf"/>
</dbReference>
<comment type="similarity">
    <text evidence="8">Belongs to the PpiD chaperone family.</text>
</comment>
<evidence type="ECO:0000259" key="13">
    <source>
        <dbReference type="PROSITE" id="PS50198"/>
    </source>
</evidence>
<evidence type="ECO:0000256" key="5">
    <source>
        <dbReference type="ARBA" id="ARBA00022989"/>
    </source>
</evidence>
<dbReference type="GO" id="GO:0005886">
    <property type="term" value="C:plasma membrane"/>
    <property type="evidence" value="ECO:0007669"/>
    <property type="project" value="UniProtKB-SubCell"/>
</dbReference>
<gene>
    <name evidence="14" type="ORF">OLMES_2246</name>
</gene>
<dbReference type="RefSeq" id="WP_087461312.1">
    <property type="nucleotide sequence ID" value="NZ_CP021425.1"/>
</dbReference>
<dbReference type="InterPro" id="IPR000297">
    <property type="entry name" value="PPIase_PpiC"/>
</dbReference>
<dbReference type="InterPro" id="IPR052029">
    <property type="entry name" value="PpiD_chaperone"/>
</dbReference>
<dbReference type="SUPFAM" id="SSF54534">
    <property type="entry name" value="FKBP-like"/>
    <property type="match status" value="1"/>
</dbReference>
<organism evidence="14 15">
    <name type="scientific">Oleiphilus messinensis</name>
    <dbReference type="NCBI Taxonomy" id="141451"/>
    <lineage>
        <taxon>Bacteria</taxon>
        <taxon>Pseudomonadati</taxon>
        <taxon>Pseudomonadota</taxon>
        <taxon>Gammaproteobacteria</taxon>
        <taxon>Oceanospirillales</taxon>
        <taxon>Oleiphilaceae</taxon>
        <taxon>Oleiphilus</taxon>
    </lineage>
</organism>
<dbReference type="SUPFAM" id="SSF109998">
    <property type="entry name" value="Triger factor/SurA peptide-binding domain-like"/>
    <property type="match status" value="1"/>
</dbReference>
<evidence type="ECO:0000256" key="10">
    <source>
        <dbReference type="ARBA" id="ARBA00042775"/>
    </source>
</evidence>
<feature type="domain" description="PpiC" evidence="13">
    <location>
        <begin position="266"/>
        <end position="366"/>
    </location>
</feature>
<dbReference type="KEGG" id="ome:OLMES_2246"/>
<keyword evidence="11" id="KW-0697">Rotamase</keyword>
<keyword evidence="2" id="KW-1003">Cell membrane</keyword>
<dbReference type="Pfam" id="PF13624">
    <property type="entry name" value="SurA_N_3"/>
    <property type="match status" value="1"/>
</dbReference>
<dbReference type="InterPro" id="IPR046357">
    <property type="entry name" value="PPIase_dom_sf"/>
</dbReference>
<comment type="subcellular location">
    <subcellularLocation>
        <location evidence="1">Cell inner membrane</location>
        <topology evidence="1">Single-pass type II membrane protein</topology>
        <orientation evidence="1">Periplasmic side</orientation>
    </subcellularLocation>
</comment>
<dbReference type="Proteomes" id="UP000196027">
    <property type="component" value="Chromosome"/>
</dbReference>
<reference evidence="14 15" key="1">
    <citation type="submission" date="2017-05" db="EMBL/GenBank/DDBJ databases">
        <title>Genomic insights into alkan degradation activity of Oleiphilus messinensis.</title>
        <authorList>
            <person name="Kozyavkin S.A."/>
            <person name="Slesarev A.I."/>
            <person name="Golyshin P.N."/>
            <person name="Korzhenkov A."/>
            <person name="Golyshina O.N."/>
            <person name="Toshchakov S.V."/>
        </authorList>
    </citation>
    <scope>NUCLEOTIDE SEQUENCE [LARGE SCALE GENOMIC DNA]</scope>
    <source>
        <strain evidence="14 15">ME102</strain>
    </source>
</reference>
<dbReference type="Pfam" id="PF00639">
    <property type="entry name" value="Rotamase"/>
    <property type="match status" value="1"/>
</dbReference>
<keyword evidence="7" id="KW-0143">Chaperone</keyword>
<dbReference type="PANTHER" id="PTHR47529:SF1">
    <property type="entry name" value="PERIPLASMIC CHAPERONE PPID"/>
    <property type="match status" value="1"/>
</dbReference>
<feature type="transmembrane region" description="Helical" evidence="12">
    <location>
        <begin position="12"/>
        <end position="30"/>
    </location>
</feature>
<name>A0A1Y0I7Y1_9GAMM</name>
<evidence type="ECO:0000313" key="14">
    <source>
        <dbReference type="EMBL" id="ARU56309.1"/>
    </source>
</evidence>
<sequence length="629" mass="70448">MLQDIRDNAQGTIAKVIVGLIVITFALFGVESIVGGLGGEPEVATVNGEEITEVEFNRAVELDRRQILSRMGENADPNLIDEQGLKKRVLERLIEEAVLLQYADERNMDISDVQIKAEIQKMPDFQVDGKFSNERFLSAIRSLGMTTNDFVLWLKKRFLLAQQNSSIVQSSFYTQSELQQILNIDRQSRDVALVLIKADEAGDLVEVTDSEINAFYEENKERYKTPEQLSIDYVLLDRNALLDEIQISDEELQTRFQESRDSMVKSEERKSSHILIEVSDNRDESEAEKVAQDVKSQLDDGASFESLVEQYSDDLGSKSDAGNLGFAKRGDLVPEYEDVLFSMSSPGMISSPVKSEYGYHIIRLDEVGEASLPEFEEVAEQLTLSLKLEKIDKVYAEKSEKLADISYAAANLDEPSKELAIPVQKATLTRSNNEVPEFDHPKLINSAFSKEVLEEGYNSKLIELSKDKAVVIHVNQHQPESYQSLEEIRPEIEADLKVAKRAKYVLEKGRTLVKALSEGQSLQAVEGYTELSWDVKSDVQRNSVALPPVVVEKLFALKQPAEGSSTFGGIQLKNGDFYAIRIDAINSTAADVSETDKSQLARLLGQQLGNQDFELLKEIMVNTAEIEKI</sequence>
<evidence type="ECO:0000256" key="1">
    <source>
        <dbReference type="ARBA" id="ARBA00004382"/>
    </source>
</evidence>
<keyword evidence="11 14" id="KW-0413">Isomerase</keyword>
<evidence type="ECO:0000256" key="12">
    <source>
        <dbReference type="SAM" id="Phobius"/>
    </source>
</evidence>
<keyword evidence="4 12" id="KW-0812">Transmembrane</keyword>
<evidence type="ECO:0000256" key="3">
    <source>
        <dbReference type="ARBA" id="ARBA00022519"/>
    </source>
</evidence>
<keyword evidence="5 12" id="KW-1133">Transmembrane helix</keyword>
<dbReference type="Gene3D" id="1.10.4030.10">
    <property type="entry name" value="Porin chaperone SurA, peptide-binding domain"/>
    <property type="match status" value="1"/>
</dbReference>
<evidence type="ECO:0000256" key="4">
    <source>
        <dbReference type="ARBA" id="ARBA00022692"/>
    </source>
</evidence>
<evidence type="ECO:0000256" key="7">
    <source>
        <dbReference type="ARBA" id="ARBA00023186"/>
    </source>
</evidence>
<dbReference type="GO" id="GO:0003755">
    <property type="term" value="F:peptidyl-prolyl cis-trans isomerase activity"/>
    <property type="evidence" value="ECO:0007669"/>
    <property type="project" value="UniProtKB-KW"/>
</dbReference>
<accession>A0A1Y0I7Y1</accession>
<keyword evidence="3" id="KW-0997">Cell inner membrane</keyword>
<evidence type="ECO:0000256" key="2">
    <source>
        <dbReference type="ARBA" id="ARBA00022475"/>
    </source>
</evidence>
<dbReference type="EMBL" id="CP021425">
    <property type="protein sequence ID" value="ARU56309.1"/>
    <property type="molecule type" value="Genomic_DNA"/>
</dbReference>
<evidence type="ECO:0000256" key="6">
    <source>
        <dbReference type="ARBA" id="ARBA00023136"/>
    </source>
</evidence>
<evidence type="ECO:0000313" key="15">
    <source>
        <dbReference type="Proteomes" id="UP000196027"/>
    </source>
</evidence>